<dbReference type="Proteomes" id="UP000649826">
    <property type="component" value="Unassembled WGS sequence"/>
</dbReference>
<evidence type="ECO:0000313" key="3">
    <source>
        <dbReference type="Proteomes" id="UP000649826"/>
    </source>
</evidence>
<keyword evidence="3" id="KW-1185">Reference proteome</keyword>
<dbReference type="PANTHER" id="PTHR43757">
    <property type="entry name" value="AMINOMETHYLTRANSFERASE"/>
    <property type="match status" value="1"/>
</dbReference>
<proteinExistence type="predicted"/>
<dbReference type="PIRSF" id="PIRSF006487">
    <property type="entry name" value="GcvT"/>
    <property type="match status" value="1"/>
</dbReference>
<keyword evidence="2" id="KW-0808">Transferase</keyword>
<dbReference type="InterPro" id="IPR028896">
    <property type="entry name" value="GcvT/YgfZ/DmdA"/>
</dbReference>
<evidence type="ECO:0000313" key="2">
    <source>
        <dbReference type="EMBL" id="MBC5778779.1"/>
    </source>
</evidence>
<dbReference type="SUPFAM" id="SSF101790">
    <property type="entry name" value="Aminomethyltransferase beta-barrel domain"/>
    <property type="match status" value="1"/>
</dbReference>
<organism evidence="2 3">
    <name type="scientific">Blautia difficilis</name>
    <dbReference type="NCBI Taxonomy" id="2763027"/>
    <lineage>
        <taxon>Bacteria</taxon>
        <taxon>Bacillati</taxon>
        <taxon>Bacillota</taxon>
        <taxon>Clostridia</taxon>
        <taxon>Lachnospirales</taxon>
        <taxon>Lachnospiraceae</taxon>
        <taxon>Blautia</taxon>
    </lineage>
</organism>
<gene>
    <name evidence="2" type="ORF">H8Z82_03715</name>
</gene>
<dbReference type="Gene3D" id="3.30.1360.120">
    <property type="entry name" value="Probable tRNA modification gtpase trme, domain 1"/>
    <property type="match status" value="1"/>
</dbReference>
<evidence type="ECO:0000259" key="1">
    <source>
        <dbReference type="Pfam" id="PF01571"/>
    </source>
</evidence>
<name>A0ABR7IFM5_9FIRM</name>
<dbReference type="EMBL" id="JACOQG010000003">
    <property type="protein sequence ID" value="MBC5778779.1"/>
    <property type="molecule type" value="Genomic_DNA"/>
</dbReference>
<comment type="caution">
    <text evidence="2">The sequence shown here is derived from an EMBL/GenBank/DDBJ whole genome shotgun (WGS) entry which is preliminary data.</text>
</comment>
<reference evidence="2 3" key="1">
    <citation type="submission" date="2020-08" db="EMBL/GenBank/DDBJ databases">
        <title>Genome public.</title>
        <authorList>
            <person name="Liu C."/>
            <person name="Sun Q."/>
        </authorList>
    </citation>
    <scope>NUCLEOTIDE SEQUENCE [LARGE SCALE GENOMIC DNA]</scope>
    <source>
        <strain evidence="2 3">M29</strain>
    </source>
</reference>
<dbReference type="InterPro" id="IPR029043">
    <property type="entry name" value="GcvT/YgfZ_C"/>
</dbReference>
<protein>
    <submittedName>
        <fullName evidence="2">Aminomethyl transferase family protein</fullName>
    </submittedName>
</protein>
<sequence length="338" mass="39260">MYKNIYKYDDMKRREHMAVREHVGWYLWTHQLVEVQGEDARDFLDLLCTKMISTLKTGKERYTTILDENAEIIDDVVVFRLEEQKFWVSTLFAGNLIHWMASHQGNRKVTYKDVTDQYHMYAVQGPDSMEMINKLTKNPIDELKFFSFEKNQIEELPVIINRAGFTGEKKGYEIYVAADQADRIEELLHKIGDAMGAVEVTEFQVMAWTLPTEAGFYYMRDLRHTNPLEVGMEKGIGWDKEFIGKEALLKIKEEVPLREMVGFTVDEADVYIQGRHLGGPGQAVLVDGEEVGRVYKFVYSYVKDKNIGYILARKNTLKPGDKIKINGYDAEITEKYFL</sequence>
<dbReference type="SUPFAM" id="SSF103025">
    <property type="entry name" value="Folate-binding domain"/>
    <property type="match status" value="1"/>
</dbReference>
<dbReference type="InterPro" id="IPR027266">
    <property type="entry name" value="TrmE/GcvT-like"/>
</dbReference>
<feature type="domain" description="GCVT N-terminal" evidence="1">
    <location>
        <begin position="8"/>
        <end position="240"/>
    </location>
</feature>
<dbReference type="GO" id="GO:0016740">
    <property type="term" value="F:transferase activity"/>
    <property type="evidence" value="ECO:0007669"/>
    <property type="project" value="UniProtKB-KW"/>
</dbReference>
<dbReference type="Pfam" id="PF01571">
    <property type="entry name" value="GCV_T"/>
    <property type="match status" value="1"/>
</dbReference>
<dbReference type="InterPro" id="IPR006222">
    <property type="entry name" value="GCVT_N"/>
</dbReference>
<dbReference type="RefSeq" id="WP_186994284.1">
    <property type="nucleotide sequence ID" value="NZ_JACOQG010000003.1"/>
</dbReference>
<accession>A0ABR7IFM5</accession>
<dbReference type="PANTHER" id="PTHR43757:SF2">
    <property type="entry name" value="AMINOMETHYLTRANSFERASE, MITOCHONDRIAL"/>
    <property type="match status" value="1"/>
</dbReference>